<name>A0ACB9KKJ5_BAUVA</name>
<gene>
    <name evidence="1" type="ORF">L6164_037590</name>
</gene>
<sequence length="594" mass="67013">MVWRLMLSRAASRNLPCSRICNVIFANLVSPSQSTHSSSWVFPQISGLCENPRFFSQHSAEDHHFKSQLADKTAENSAFTGESHEEGVPVHSSVVIDDYDNAQMSNVVHLDRLNESFAESLEENGSVKIDASPSGFDLQEKEEEVYEIDGEKLETVLSLLQSSNDGFLEISLERLDLILHEEFVIKVCETPFVLGENLIRFFRWAWEEKSFKVTTRVMESLALAICNGLSEKEIYSLWDLVKDIGKEEDGILNVEILNELIISLSKLRKGKAALEVFNIFEELGCVPNVDTYYYTIEALCRRSCFDWAWSVCQKMLDAHCLPDGEKVGKIISGLCKGRRTGDAHAVYVAAMEKKQLLPMSSVNILIGQLCQKNETVQLAFEMLNDIPGELKVHAIKPFSTVIHALCRIKNVDAARQLILKMIAEGPPPGNAVFNSIITCYCKVGEMAQALELVKMMENRGLKPDVYTYTVIISGYSNGGQMEEAWDVFKEAKRKHPKLSPVTYHSLIRGYCKLEHFDKAMKLLAEMKHFGVQPTADEYEKLIQSLCLKALDWEMAEKLQEEMKENGLYLKGITRALIRAVKDMENETAVEPQAS</sequence>
<protein>
    <submittedName>
        <fullName evidence="1">Uncharacterized protein</fullName>
    </submittedName>
</protein>
<dbReference type="Proteomes" id="UP000828941">
    <property type="component" value="Chromosome 14"/>
</dbReference>
<reference evidence="1 2" key="1">
    <citation type="journal article" date="2022" name="DNA Res.">
        <title>Chromosomal-level genome assembly of the orchid tree Bauhinia variegata (Leguminosae; Cercidoideae) supports the allotetraploid origin hypothesis of Bauhinia.</title>
        <authorList>
            <person name="Zhong Y."/>
            <person name="Chen Y."/>
            <person name="Zheng D."/>
            <person name="Pang J."/>
            <person name="Liu Y."/>
            <person name="Luo S."/>
            <person name="Meng S."/>
            <person name="Qian L."/>
            <person name="Wei D."/>
            <person name="Dai S."/>
            <person name="Zhou R."/>
        </authorList>
    </citation>
    <scope>NUCLEOTIDE SEQUENCE [LARGE SCALE GENOMIC DNA]</scope>
    <source>
        <strain evidence="1">BV-YZ2020</strain>
    </source>
</reference>
<organism evidence="1 2">
    <name type="scientific">Bauhinia variegata</name>
    <name type="common">Purple orchid tree</name>
    <name type="synonym">Phanera variegata</name>
    <dbReference type="NCBI Taxonomy" id="167791"/>
    <lineage>
        <taxon>Eukaryota</taxon>
        <taxon>Viridiplantae</taxon>
        <taxon>Streptophyta</taxon>
        <taxon>Embryophyta</taxon>
        <taxon>Tracheophyta</taxon>
        <taxon>Spermatophyta</taxon>
        <taxon>Magnoliopsida</taxon>
        <taxon>eudicotyledons</taxon>
        <taxon>Gunneridae</taxon>
        <taxon>Pentapetalae</taxon>
        <taxon>rosids</taxon>
        <taxon>fabids</taxon>
        <taxon>Fabales</taxon>
        <taxon>Fabaceae</taxon>
        <taxon>Cercidoideae</taxon>
        <taxon>Cercideae</taxon>
        <taxon>Bauhiniinae</taxon>
        <taxon>Bauhinia</taxon>
    </lineage>
</organism>
<evidence type="ECO:0000313" key="2">
    <source>
        <dbReference type="Proteomes" id="UP000828941"/>
    </source>
</evidence>
<evidence type="ECO:0000313" key="1">
    <source>
        <dbReference type="EMBL" id="KAI4297714.1"/>
    </source>
</evidence>
<proteinExistence type="predicted"/>
<keyword evidence="2" id="KW-1185">Reference proteome</keyword>
<accession>A0ACB9KKJ5</accession>
<dbReference type="EMBL" id="CM039439">
    <property type="protein sequence ID" value="KAI4297714.1"/>
    <property type="molecule type" value="Genomic_DNA"/>
</dbReference>
<comment type="caution">
    <text evidence="1">The sequence shown here is derived from an EMBL/GenBank/DDBJ whole genome shotgun (WGS) entry which is preliminary data.</text>
</comment>